<dbReference type="EMBL" id="JACMSC010000001">
    <property type="protein sequence ID" value="KAG6537536.1"/>
    <property type="molecule type" value="Genomic_DNA"/>
</dbReference>
<dbReference type="PANTHER" id="PTHR45521:SF2">
    <property type="entry name" value="TRANSDUCIN_WD40 REPEAT-LIKE SUPERFAMILY PROTEIN"/>
    <property type="match status" value="1"/>
</dbReference>
<keyword evidence="3" id="KW-1185">Reference proteome</keyword>
<dbReference type="SMART" id="SM00320">
    <property type="entry name" value="WD40"/>
    <property type="match status" value="2"/>
</dbReference>
<evidence type="ECO:0000256" key="1">
    <source>
        <dbReference type="SAM" id="MobiDB-lite"/>
    </source>
</evidence>
<feature type="compositionally biased region" description="Low complexity" evidence="1">
    <location>
        <begin position="1284"/>
        <end position="1309"/>
    </location>
</feature>
<gene>
    <name evidence="2" type="ORF">ZIOFF_002630</name>
</gene>
<dbReference type="Proteomes" id="UP000734854">
    <property type="component" value="Unassembled WGS sequence"/>
</dbReference>
<feature type="compositionally biased region" description="Pro residues" evidence="1">
    <location>
        <begin position="1332"/>
        <end position="1345"/>
    </location>
</feature>
<dbReference type="SUPFAM" id="SSF50998">
    <property type="entry name" value="Quinoprotein alcohol dehydrogenase-like"/>
    <property type="match status" value="1"/>
</dbReference>
<dbReference type="InterPro" id="IPR001680">
    <property type="entry name" value="WD40_rpt"/>
</dbReference>
<dbReference type="Pfam" id="PF00400">
    <property type="entry name" value="WD40"/>
    <property type="match status" value="1"/>
</dbReference>
<protein>
    <recommendedName>
        <fullName evidence="4">Transducin/WD40 repeat-like superfamily protein</fullName>
    </recommendedName>
</protein>
<evidence type="ECO:0008006" key="4">
    <source>
        <dbReference type="Google" id="ProtNLM"/>
    </source>
</evidence>
<feature type="compositionally biased region" description="Low complexity" evidence="1">
    <location>
        <begin position="1234"/>
        <end position="1253"/>
    </location>
</feature>
<comment type="caution">
    <text evidence="2">The sequence shown here is derived from an EMBL/GenBank/DDBJ whole genome shotgun (WGS) entry which is preliminary data.</text>
</comment>
<dbReference type="InterPro" id="IPR053290">
    <property type="entry name" value="TSET_complex_member"/>
</dbReference>
<evidence type="ECO:0000313" key="2">
    <source>
        <dbReference type="EMBL" id="KAG6537536.1"/>
    </source>
</evidence>
<dbReference type="Gene3D" id="2.130.10.10">
    <property type="entry name" value="YVTN repeat-like/Quinoprotein amine dehydrogenase"/>
    <property type="match status" value="1"/>
</dbReference>
<organism evidence="2 3">
    <name type="scientific">Zingiber officinale</name>
    <name type="common">Ginger</name>
    <name type="synonym">Amomum zingiber</name>
    <dbReference type="NCBI Taxonomy" id="94328"/>
    <lineage>
        <taxon>Eukaryota</taxon>
        <taxon>Viridiplantae</taxon>
        <taxon>Streptophyta</taxon>
        <taxon>Embryophyta</taxon>
        <taxon>Tracheophyta</taxon>
        <taxon>Spermatophyta</taxon>
        <taxon>Magnoliopsida</taxon>
        <taxon>Liliopsida</taxon>
        <taxon>Zingiberales</taxon>
        <taxon>Zingiberaceae</taxon>
        <taxon>Zingiber</taxon>
    </lineage>
</organism>
<feature type="compositionally biased region" description="Polar residues" evidence="1">
    <location>
        <begin position="1254"/>
        <end position="1265"/>
    </location>
</feature>
<feature type="region of interest" description="Disordered" evidence="1">
    <location>
        <begin position="1234"/>
        <end position="1345"/>
    </location>
</feature>
<reference evidence="2 3" key="1">
    <citation type="submission" date="2020-08" db="EMBL/GenBank/DDBJ databases">
        <title>Plant Genome Project.</title>
        <authorList>
            <person name="Zhang R.-G."/>
        </authorList>
    </citation>
    <scope>NUCLEOTIDE SEQUENCE [LARGE SCALE GENOMIC DNA]</scope>
    <source>
        <tissue evidence="2">Rhizome</tissue>
    </source>
</reference>
<proteinExistence type="predicted"/>
<dbReference type="PANTHER" id="PTHR45521">
    <property type="entry name" value="TSET COMPLEX MEMBER TSTF"/>
    <property type="match status" value="1"/>
</dbReference>
<name>A0A8J5HWK1_ZINOF</name>
<evidence type="ECO:0000313" key="3">
    <source>
        <dbReference type="Proteomes" id="UP000734854"/>
    </source>
</evidence>
<sequence>MLRLRAFRQTNGKIVKIQLHPTHPWLVTADESDHVSVWNWEHRQVIYELKAGGVDERRLVGTKLEKLAEGETELKGKPTEAIRGGSITVNYMVFSVKQVGFYDDDVRYWQHWRNRSAAVEAPTAASQNSSAFNSPVPSTRGRHFLVICCENKAIFLDLVTMRGRDVPKQELDNRSLLCMEFLSRSATGDGPLIAFGGSDGVIRLVRRYTGGHKGSITCLMTFMTSNGEAFLVSGASDGLLILWSADHIHDSRELVPKLSLKELRRIKPVPKLACHSVASWCHPRAPNLDILTCVKDSHIWAIEHPTYSALTRPLCELSSLVPPQVIASTKKLRVYCMVAHPLQPHLVATGTNIGVILSEFDARALPAAAALPTPPGSREHSAVYIVERELKLLNFQLSNTSNPSLGSTGTITESGRTRMDLEQLHVKQTKKHISTPAPHDSYSMLLVSSSGRYVAIVWPDIPSFYVYKASDWSVVDSGTGKLFAWDTCGDRYAIVLVPSFYLINIALKVIGLHGGALLGVAYRTSRRISPMAATAISTQSMPLSGFGNSGVTSSFAAPDDPFSSNKPAAEVAPQNFQLYSWETYQPVSGLLAQPEWTAWDQTVEYCAFAYHQYIVISSLRPQFRYLGDVAIPFATGAVWHRRQLFVATPTTIESMAGSSIGVPLGERELLPLDVTNWEELFTMFLVEDVMAHRSRGEQGRYFVSVRVGDMWFKERCVFVDAGVAPIDLETKRKKEEMKAQEAQSRAFAEHGELALITVDSPQVATNERIPLRPPMLQDAVCLLCLESMLAAVAGCPPLPLQEAALELERNSRFIPLSNSSIIIVLKYETLVSNSRWVVRLASFQHAPSIPPFLTLPKQQTKVDGDDTMLKEMEERKVNEVAVAGGGVSVAVTRFPQEQKRPIGPLIVVGVRDGVLWLVDRYMCAHALSLSHPGIRCRCLAAYGDAVSAVKWATRLSREHHDDLAQFMLGMGYATEALHLPGISKRLEFDLAMQSNDLKRALQCLLTMSNSRDVGQEKNAADITEILSLTAVKQENLVDAVQGIAKFAKEFLDLIDAADATGQSDIAREALKRLAAAGSVKGALQGQILRGLALRLANHGELTRLSGLVNNLIVAGHGREAAFSAAVLGDNALMEKAWQDTGMLAEAVLHAHAHGRPTLKNLVQAWNKMLQKELDHTPSVKTDAAAAFLASLEDPKFTSLSDAVKKPPIEILPPGMASLSAPPLTINKKASAFASTPQLPSTTAPSPTPAAVQSESAAGPQTTPTSEADKPLMLEAPPPVDQSGATTADAATATPTVTATATTTTTAPVTEPASNSAAEPVSKTDASPKATESPPPTEGVPPVPST</sequence>
<dbReference type="InterPro" id="IPR011047">
    <property type="entry name" value="Quinoprotein_ADH-like_sf"/>
</dbReference>
<accession>A0A8J5HWK1</accession>
<dbReference type="InterPro" id="IPR015943">
    <property type="entry name" value="WD40/YVTN_repeat-like_dom_sf"/>
</dbReference>
<dbReference type="Gene3D" id="1.25.40.470">
    <property type="match status" value="1"/>
</dbReference>